<dbReference type="EMBL" id="FOAT01000003">
    <property type="protein sequence ID" value="SEK58768.1"/>
    <property type="molecule type" value="Genomic_DNA"/>
</dbReference>
<reference evidence="1 2" key="1">
    <citation type="submission" date="2016-10" db="EMBL/GenBank/DDBJ databases">
        <authorList>
            <person name="de Groot N.N."/>
        </authorList>
    </citation>
    <scope>NUCLEOTIDE SEQUENCE [LARGE SCALE GENOMIC DNA]</scope>
    <source>
        <strain evidence="1 2">KH2T6</strain>
    </source>
</reference>
<protein>
    <recommendedName>
        <fullName evidence="3">Immunity protein 30</fullName>
    </recommendedName>
</protein>
<evidence type="ECO:0008006" key="3">
    <source>
        <dbReference type="Google" id="ProtNLM"/>
    </source>
</evidence>
<proteinExistence type="predicted"/>
<evidence type="ECO:0000313" key="2">
    <source>
        <dbReference type="Proteomes" id="UP000186015"/>
    </source>
</evidence>
<dbReference type="RefSeq" id="WP_074830886.1">
    <property type="nucleotide sequence ID" value="NZ_FOAT01000003.1"/>
</dbReference>
<gene>
    <name evidence="1" type="ORF">SAMN05216469_103287</name>
</gene>
<dbReference type="Proteomes" id="UP000186015">
    <property type="component" value="Unassembled WGS sequence"/>
</dbReference>
<name>A0A1H7I8M1_RUMAL</name>
<dbReference type="AlphaFoldDB" id="A0A1H7I8M1"/>
<organism evidence="1 2">
    <name type="scientific">Ruminococcus albus</name>
    <dbReference type="NCBI Taxonomy" id="1264"/>
    <lineage>
        <taxon>Bacteria</taxon>
        <taxon>Bacillati</taxon>
        <taxon>Bacillota</taxon>
        <taxon>Clostridia</taxon>
        <taxon>Eubacteriales</taxon>
        <taxon>Oscillospiraceae</taxon>
        <taxon>Ruminococcus</taxon>
    </lineage>
</organism>
<accession>A0A1H7I8M1</accession>
<evidence type="ECO:0000313" key="1">
    <source>
        <dbReference type="EMBL" id="SEK58768.1"/>
    </source>
</evidence>
<sequence>MDTLLEKLESLVGSDDFEYDSEDIISEMEAEGAGFETIDALLGIMERHPLDDFGMPGAMVHFIERFYPEFLPLLIASVKRAPSLHTVWMLNRCINGAKDKSELLSVLESVINNENADVAVRDKAKEFFEYQSGSAN</sequence>
<dbReference type="OrthoDB" id="8794104at2"/>